<feature type="region of interest" description="Disordered" evidence="1">
    <location>
        <begin position="1990"/>
        <end position="2048"/>
    </location>
</feature>
<reference evidence="2" key="1">
    <citation type="journal article" date="2023" name="G3 (Bethesda)">
        <title>A reference genome for the long-term kleptoplast-retaining sea slug Elysia crispata morphotype clarki.</title>
        <authorList>
            <person name="Eastman K.E."/>
            <person name="Pendleton A.L."/>
            <person name="Shaikh M.A."/>
            <person name="Suttiyut T."/>
            <person name="Ogas R."/>
            <person name="Tomko P."/>
            <person name="Gavelis G."/>
            <person name="Widhalm J.R."/>
            <person name="Wisecaver J.H."/>
        </authorList>
    </citation>
    <scope>NUCLEOTIDE SEQUENCE</scope>
    <source>
        <strain evidence="2">ECLA1</strain>
    </source>
</reference>
<feature type="region of interest" description="Disordered" evidence="1">
    <location>
        <begin position="999"/>
        <end position="1023"/>
    </location>
</feature>
<proteinExistence type="predicted"/>
<gene>
    <name evidence="2" type="ORF">RRG08_028005</name>
</gene>
<feature type="compositionally biased region" description="Basic and acidic residues" evidence="1">
    <location>
        <begin position="1405"/>
        <end position="1421"/>
    </location>
</feature>
<feature type="region of interest" description="Disordered" evidence="1">
    <location>
        <begin position="1402"/>
        <end position="1421"/>
    </location>
</feature>
<feature type="region of interest" description="Disordered" evidence="1">
    <location>
        <begin position="1647"/>
        <end position="1669"/>
    </location>
</feature>
<evidence type="ECO:0000313" key="3">
    <source>
        <dbReference type="Proteomes" id="UP001283361"/>
    </source>
</evidence>
<feature type="region of interest" description="Disordered" evidence="1">
    <location>
        <begin position="956"/>
        <end position="981"/>
    </location>
</feature>
<feature type="region of interest" description="Disordered" evidence="1">
    <location>
        <begin position="1712"/>
        <end position="1746"/>
    </location>
</feature>
<feature type="compositionally biased region" description="Low complexity" evidence="1">
    <location>
        <begin position="248"/>
        <end position="267"/>
    </location>
</feature>
<dbReference type="Proteomes" id="UP001283361">
    <property type="component" value="Unassembled WGS sequence"/>
</dbReference>
<feature type="compositionally biased region" description="Low complexity" evidence="1">
    <location>
        <begin position="1993"/>
        <end position="2003"/>
    </location>
</feature>
<feature type="region of interest" description="Disordered" evidence="1">
    <location>
        <begin position="1930"/>
        <end position="1965"/>
    </location>
</feature>
<keyword evidence="3" id="KW-1185">Reference proteome</keyword>
<feature type="compositionally biased region" description="Basic residues" evidence="1">
    <location>
        <begin position="960"/>
        <end position="973"/>
    </location>
</feature>
<accession>A0AAE1ED03</accession>
<dbReference type="EMBL" id="JAWDGP010000188">
    <property type="protein sequence ID" value="KAK3803084.1"/>
    <property type="molecule type" value="Genomic_DNA"/>
</dbReference>
<feature type="region of interest" description="Disordered" evidence="1">
    <location>
        <begin position="44"/>
        <end position="133"/>
    </location>
</feature>
<evidence type="ECO:0000313" key="2">
    <source>
        <dbReference type="EMBL" id="KAK3803084.1"/>
    </source>
</evidence>
<feature type="compositionally biased region" description="Low complexity" evidence="1">
    <location>
        <begin position="1236"/>
        <end position="1258"/>
    </location>
</feature>
<sequence>MGCRPSKQARSKIRAVEHKNDFPCLCSPRKLRKSQSHHRCCEAAASTGSYSERGRSSAAAASAGKSNPHHHHPHHHRHHHHFYPNHHHHHHQQHRQHGRRSDDIENDNSSVSCHHSYSTGHRPAYSKSADNTDFPAFSTTTAVYRRSASKTSKITLRLSCDGSTLEIEQCDYDLDRDGSTPSPMPRPWSSAPNLTKVHSENVGRLFKNANLPLRKKSPGSDGEGCGSGQGCAYPADNNHHPRNPDAGSSSRKSSSRHVVPVQVSVDVMSRDGRQRGSTAGVSHDGSYQPSGTKDFQQPQDEISRGVGDVNASLTCNNFSRHAQATDNIWAPLDFQRGVEPAHDSVLFQSNSDWLAQNRYQTKSQVPNLLFRKGDQSSATVQPISVAGSETLDEMMDQLERSLEMTHNITQAPRPLARRSKSVREPAKHQFYVRSQSLVETTKHYVDARDSVMDNCFISVNPSSISQAFASTGSTATEVATSNTAYVFHKPPSNLSLEPRDERGYNSFNSSAFTDISPDFERIPVHVISSLIKPLPPDSTHPYSHGTDTGFLGRSQYDAAMENTVELVPGPTTTFYEQTAGHRVYNDEESDDSESCDEPFSCIGDVFSKTLLPRGDILHSTSTETAEETEQKLDDDMNYYEGYSPEYFQGNSLSNVYQGKPEECRRRSSDPRSLSSCDSDSVLALVALGCPIEGGEPANSFMYSAEDKCPLSFFTPEHQISCPYRNSADNKTLCESASAFYGYSNASPSRMQPRAIFYNDTHLDCERCTLNPCQCEECLEMALKNSTISSVPSKKMQEGVRSLPLFPYESNVFIEAGAITRKSTRGDFSSVLKSRRVISDSGPTMEDDPGEMENMVMRGDVSYKTSVASINPDEFSAEESRDSSESPDIDLYNSVIHRLETKPSCLEDFSLCHNKQDSCEEELGENQKQYTRPPSNNIFSVDVQTDNKNTQDVHVITKKDRSNKKMRKKKRKAMTGKSPSSQSDLLTVCTVVTETDNGETFALPTTTSSLRETESPSFAMDSDNMVGRRSDRVFLSPIVTCSAPAQTSGEQDAQCEIPGVQDSADYLVELLRNQDNNSLSPSPRWDRHTRFCYDLDYLKANENEMMSVSDASDYEISPLYYKKLGDPFLDDELDIFTSMYGVKKAILAQNLETSMLDFEKVCGPVGLWCGAVSESVIPVEGHRRPRHHRDNLDHSKGTEKTRWRRVSIEKGEFVYKRDSSGRKTVETNQQSMKEEASSSSSPSSSSSSSSTSVSASLSSQEEKSDDSFSSSTSSSPSYDSCNFIVFRPTGGNKLDSSGATTSRESNEMASPGKKLRVIQAWVLDKYIEVSGLEDRFLSFSTDHTFARKSRGSKKQRGETLKKRGSQTKDAIQLTEMEQIELTEQTNDQYFELHKVNLTGKNSFVEEETRSEREQPVKKDEESRLVPFNGERNIQEVCVDNQTASNETDITCAEQKVSCPSHEETIRYTPENTYSFDLNKSQNNSPKVITPSNLLSSTTGCSHLSDSSAETLAIELSLTGLTFANQHLRNVNQPISNCQRPVYPTSTGYSHPKGQTIPDKMFDMECPKIPPPTIASDVKSPRPATSPPPPPLRAVSDATTSHPPNHSQPNTPTISVYTEESLPLPSSWDSYTAKDQFSTSIDRFGRLESCDGSQALPSPAPGEAIPTGELTEHQSIKLVECHNRHRIRKDNNEYSSLCEIGDSVDRASPLALSTHAQHLSSRSEVGSAVSRETHETERNPSDQNTAYNDSLVKNDKSTLNSGDSYPLFRHGQNMEINCINSSDIDGNGNAANVGMDHRDDISCKCTEDKRKIGDLETDSMSRLAFTGTDKTHAQAHEYICTGTIRNEDQIDGEGSERKHSYSQKEALDKCKNIKSSNALGHCYVDKKSVGFTSDNLTSNMGHENLENERCGIPIKNVPDISSDSVAIAENKRDLNDGDKIQQDKAVDRVEEGSHDLLSETPENDCRENYTPERKTILGGGRGSPVMRVTSPAMNSSGSGFASSVSPQGSRPVSCRSQGDLTALAPTSRRSGKDGNGVKVNKKNRVSWPEGPQSKVLSLVSYFEQGGGGANQDGV</sequence>
<feature type="region of interest" description="Disordered" evidence="1">
    <location>
        <begin position="1179"/>
        <end position="1202"/>
    </location>
</feature>
<name>A0AAE1ED03_9GAST</name>
<feature type="region of interest" description="Disordered" evidence="1">
    <location>
        <begin position="1347"/>
        <end position="1366"/>
    </location>
</feature>
<feature type="region of interest" description="Disordered" evidence="1">
    <location>
        <begin position="1216"/>
        <end position="1277"/>
    </location>
</feature>
<feature type="region of interest" description="Disordered" evidence="1">
    <location>
        <begin position="174"/>
        <end position="299"/>
    </location>
</feature>
<feature type="compositionally biased region" description="Polar residues" evidence="1">
    <location>
        <begin position="107"/>
        <end position="119"/>
    </location>
</feature>
<feature type="compositionally biased region" description="Polar residues" evidence="1">
    <location>
        <begin position="275"/>
        <end position="299"/>
    </location>
</feature>
<feature type="compositionally biased region" description="Basic residues" evidence="1">
    <location>
        <begin position="67"/>
        <end position="98"/>
    </location>
</feature>
<protein>
    <submittedName>
        <fullName evidence="2">Uncharacterized protein</fullName>
    </submittedName>
</protein>
<feature type="compositionally biased region" description="Polar residues" evidence="1">
    <location>
        <begin position="1595"/>
        <end position="1612"/>
    </location>
</feature>
<feature type="compositionally biased region" description="Basic and acidic residues" evidence="1">
    <location>
        <begin position="1729"/>
        <end position="1738"/>
    </location>
</feature>
<organism evidence="2 3">
    <name type="scientific">Elysia crispata</name>
    <name type="common">lettuce slug</name>
    <dbReference type="NCBI Taxonomy" id="231223"/>
    <lineage>
        <taxon>Eukaryota</taxon>
        <taxon>Metazoa</taxon>
        <taxon>Spiralia</taxon>
        <taxon>Lophotrochozoa</taxon>
        <taxon>Mollusca</taxon>
        <taxon>Gastropoda</taxon>
        <taxon>Heterobranchia</taxon>
        <taxon>Euthyneura</taxon>
        <taxon>Panpulmonata</taxon>
        <taxon>Sacoglossa</taxon>
        <taxon>Placobranchoidea</taxon>
        <taxon>Plakobranchidae</taxon>
        <taxon>Elysia</taxon>
    </lineage>
</organism>
<feature type="region of interest" description="Disordered" evidence="1">
    <location>
        <begin position="1560"/>
        <end position="1612"/>
    </location>
</feature>
<evidence type="ECO:0000256" key="1">
    <source>
        <dbReference type="SAM" id="MobiDB-lite"/>
    </source>
</evidence>
<feature type="compositionally biased region" description="Low complexity" evidence="1">
    <location>
        <begin position="1266"/>
        <end position="1277"/>
    </location>
</feature>
<feature type="compositionally biased region" description="Polar residues" evidence="1">
    <location>
        <begin position="2004"/>
        <end position="2017"/>
    </location>
</feature>
<comment type="caution">
    <text evidence="2">The sequence shown here is derived from an EMBL/GenBank/DDBJ whole genome shotgun (WGS) entry which is preliminary data.</text>
</comment>
<feature type="compositionally biased region" description="Polar residues" evidence="1">
    <location>
        <begin position="1712"/>
        <end position="1722"/>
    </location>
</feature>
<feature type="compositionally biased region" description="Basic and acidic residues" evidence="1">
    <location>
        <begin position="1189"/>
        <end position="1202"/>
    </location>
</feature>